<accession>A0A0R2LKS3</accession>
<dbReference type="EMBL" id="JQCF01000006">
    <property type="protein sequence ID" value="KRN99914.1"/>
    <property type="molecule type" value="Genomic_DNA"/>
</dbReference>
<gene>
    <name evidence="7" type="ORF">IV57_GL002246</name>
</gene>
<feature type="domain" description="ABC-2 type transporter transmembrane" evidence="6">
    <location>
        <begin position="4"/>
        <end position="220"/>
    </location>
</feature>
<dbReference type="Proteomes" id="UP000051006">
    <property type="component" value="Unassembled WGS sequence"/>
</dbReference>
<organism evidence="7 8">
    <name type="scientific">Companilactobacillus kimchiensis</name>
    <dbReference type="NCBI Taxonomy" id="993692"/>
    <lineage>
        <taxon>Bacteria</taxon>
        <taxon>Bacillati</taxon>
        <taxon>Bacillota</taxon>
        <taxon>Bacilli</taxon>
        <taxon>Lactobacillales</taxon>
        <taxon>Lactobacillaceae</taxon>
        <taxon>Companilactobacillus</taxon>
    </lineage>
</organism>
<dbReference type="GO" id="GO:0140359">
    <property type="term" value="F:ABC-type transporter activity"/>
    <property type="evidence" value="ECO:0007669"/>
    <property type="project" value="InterPro"/>
</dbReference>
<evidence type="ECO:0000313" key="8">
    <source>
        <dbReference type="Proteomes" id="UP000051006"/>
    </source>
</evidence>
<keyword evidence="2 5" id="KW-0812">Transmembrane</keyword>
<evidence type="ECO:0000256" key="2">
    <source>
        <dbReference type="ARBA" id="ARBA00022692"/>
    </source>
</evidence>
<keyword evidence="4 5" id="KW-0472">Membrane</keyword>
<evidence type="ECO:0000256" key="3">
    <source>
        <dbReference type="ARBA" id="ARBA00022989"/>
    </source>
</evidence>
<dbReference type="Pfam" id="PF01061">
    <property type="entry name" value="ABC2_membrane"/>
    <property type="match status" value="1"/>
</dbReference>
<dbReference type="InterPro" id="IPR013525">
    <property type="entry name" value="ABC2_TM"/>
</dbReference>
<dbReference type="InterPro" id="IPR051784">
    <property type="entry name" value="Nod_factor_ABC_transporter"/>
</dbReference>
<dbReference type="PANTHER" id="PTHR43229:SF2">
    <property type="entry name" value="NODULATION PROTEIN J"/>
    <property type="match status" value="1"/>
</dbReference>
<feature type="transmembrane region" description="Helical" evidence="5">
    <location>
        <begin position="101"/>
        <end position="128"/>
    </location>
</feature>
<evidence type="ECO:0000313" key="7">
    <source>
        <dbReference type="EMBL" id="KRN99914.1"/>
    </source>
</evidence>
<dbReference type="STRING" id="993692.IV57_GL002246"/>
<feature type="transmembrane region" description="Helical" evidence="5">
    <location>
        <begin position="12"/>
        <end position="37"/>
    </location>
</feature>
<feature type="transmembrane region" description="Helical" evidence="5">
    <location>
        <begin position="258"/>
        <end position="276"/>
    </location>
</feature>
<keyword evidence="8" id="KW-1185">Reference proteome</keyword>
<name>A0A0R2LKS3_9LACO</name>
<dbReference type="PANTHER" id="PTHR43229">
    <property type="entry name" value="NODULATION PROTEIN J"/>
    <property type="match status" value="1"/>
</dbReference>
<feature type="transmembrane region" description="Helical" evidence="5">
    <location>
        <begin position="175"/>
        <end position="193"/>
    </location>
</feature>
<proteinExistence type="predicted"/>
<evidence type="ECO:0000259" key="6">
    <source>
        <dbReference type="Pfam" id="PF01061"/>
    </source>
</evidence>
<dbReference type="AlphaFoldDB" id="A0A0R2LKS3"/>
<protein>
    <recommendedName>
        <fullName evidence="6">ABC-2 type transporter transmembrane domain-containing protein</fullName>
    </recommendedName>
</protein>
<feature type="transmembrane region" description="Helical" evidence="5">
    <location>
        <begin position="140"/>
        <end position="163"/>
    </location>
</feature>
<evidence type="ECO:0000256" key="5">
    <source>
        <dbReference type="SAM" id="Phobius"/>
    </source>
</evidence>
<dbReference type="GO" id="GO:0016020">
    <property type="term" value="C:membrane"/>
    <property type="evidence" value="ECO:0007669"/>
    <property type="project" value="UniProtKB-SubCell"/>
</dbReference>
<evidence type="ECO:0000256" key="4">
    <source>
        <dbReference type="ARBA" id="ARBA00023136"/>
    </source>
</evidence>
<reference evidence="7 8" key="1">
    <citation type="journal article" date="2015" name="Genome Announc.">
        <title>Expanding the biotechnology potential of lactobacilli through comparative genomics of 213 strains and associated genera.</title>
        <authorList>
            <person name="Sun Z."/>
            <person name="Harris H.M."/>
            <person name="McCann A."/>
            <person name="Guo C."/>
            <person name="Argimon S."/>
            <person name="Zhang W."/>
            <person name="Yang X."/>
            <person name="Jeffery I.B."/>
            <person name="Cooney J.C."/>
            <person name="Kagawa T.F."/>
            <person name="Liu W."/>
            <person name="Song Y."/>
            <person name="Salvetti E."/>
            <person name="Wrobel A."/>
            <person name="Rasinkangas P."/>
            <person name="Parkhill J."/>
            <person name="Rea M.C."/>
            <person name="O'Sullivan O."/>
            <person name="Ritari J."/>
            <person name="Douillard F.P."/>
            <person name="Paul Ross R."/>
            <person name="Yang R."/>
            <person name="Briner A.E."/>
            <person name="Felis G.E."/>
            <person name="de Vos W.M."/>
            <person name="Barrangou R."/>
            <person name="Klaenhammer T.R."/>
            <person name="Caufield P.W."/>
            <person name="Cui Y."/>
            <person name="Zhang H."/>
            <person name="O'Toole P.W."/>
        </authorList>
    </citation>
    <scope>NUCLEOTIDE SEQUENCE [LARGE SCALE GENOMIC DNA]</scope>
    <source>
        <strain evidence="7 8">DSM 24716</strain>
    </source>
</reference>
<dbReference type="RefSeq" id="WP_057880363.1">
    <property type="nucleotide sequence ID" value="NZ_JQCF01000006.1"/>
</dbReference>
<evidence type="ECO:0000256" key="1">
    <source>
        <dbReference type="ARBA" id="ARBA00004141"/>
    </source>
</evidence>
<comment type="subcellular location">
    <subcellularLocation>
        <location evidence="1">Membrane</location>
        <topology evidence="1">Multi-pass membrane protein</topology>
    </subcellularLocation>
</comment>
<dbReference type="PATRIC" id="fig|993692.3.peg.2287"/>
<keyword evidence="3 5" id="KW-1133">Transmembrane helix</keyword>
<sequence length="285" mass="32128">MKGLITRNLRLFFASKSGIFFSLMGALISFVLYLVFLKQMMTQNWQSVPDSKNLLDLWLMGGTLTVTAITTTGNALGLMVKDRESNRLADLILTDQSYLKIHSAYLLSAWLVGIIMQLAMYLIMQAYFMIQDGIGFESSILLPLLVVMIFSSLIWSVFNMLLFSFVKKVDTLGKISTIIGTASGFFAGVYMPIGNLPNFAKWLMKLTPVPYDSAIFRQVMMKNQLNDSFKNAPTEIITKFKTEMGIVIGQNFNNDLKFMGLALVILAILVIILYRYNQRVVVNKV</sequence>
<feature type="transmembrane region" description="Helical" evidence="5">
    <location>
        <begin position="57"/>
        <end position="80"/>
    </location>
</feature>
<comment type="caution">
    <text evidence="7">The sequence shown here is derived from an EMBL/GenBank/DDBJ whole genome shotgun (WGS) entry which is preliminary data.</text>
</comment>
<dbReference type="OrthoDB" id="162334at2"/>